<evidence type="ECO:0000259" key="12">
    <source>
        <dbReference type="Pfam" id="PF01502"/>
    </source>
</evidence>
<evidence type="ECO:0000256" key="3">
    <source>
        <dbReference type="ARBA" id="ARBA00005169"/>
    </source>
</evidence>
<evidence type="ECO:0000256" key="5">
    <source>
        <dbReference type="ARBA" id="ARBA00007731"/>
    </source>
</evidence>
<dbReference type="RefSeq" id="WP_013563096.1">
    <property type="nucleotide sequence ID" value="NC_014962.1"/>
</dbReference>
<protein>
    <recommendedName>
        <fullName evidence="11">Phosphoribosyl-AMP cyclohydrolase</fullName>
        <shortName evidence="11">PRA-CH</shortName>
        <ecNumber evidence="11">3.5.4.19</ecNumber>
    </recommendedName>
</protein>
<feature type="binding site" evidence="11">
    <location>
        <position position="91"/>
    </location>
    <ligand>
        <name>Mg(2+)</name>
        <dbReference type="ChEBI" id="CHEBI:18420"/>
    </ligand>
</feature>
<reference evidence="13 14" key="1">
    <citation type="journal article" date="2011" name="Stand. Genomic Sci.">
        <title>Complete genome sequence of Isosphaera pallida type strain (IS1B).</title>
        <authorList>
            <consortium name="US DOE Joint Genome Institute (JGI-PGF)"/>
            <person name="Goker M."/>
            <person name="Cleland D."/>
            <person name="Saunders E."/>
            <person name="Lapidus A."/>
            <person name="Nolan M."/>
            <person name="Lucas S."/>
            <person name="Hammon N."/>
            <person name="Deshpande S."/>
            <person name="Cheng J.F."/>
            <person name="Tapia R."/>
            <person name="Han C."/>
            <person name="Goodwin L."/>
            <person name="Pitluck S."/>
            <person name="Liolios K."/>
            <person name="Pagani I."/>
            <person name="Ivanova N."/>
            <person name="Mavromatis K."/>
            <person name="Pati A."/>
            <person name="Chen A."/>
            <person name="Palaniappan K."/>
            <person name="Land M."/>
            <person name="Hauser L."/>
            <person name="Chang Y.J."/>
            <person name="Jeffries C.D."/>
            <person name="Detter J.C."/>
            <person name="Beck B."/>
            <person name="Woyke T."/>
            <person name="Bristow J."/>
            <person name="Eisen J.A."/>
            <person name="Markowitz V."/>
            <person name="Hugenholtz P."/>
            <person name="Kyrpides N.C."/>
            <person name="Klenk H.P."/>
        </authorList>
    </citation>
    <scope>NUCLEOTIDE SEQUENCE [LARGE SCALE GENOMIC DNA]</scope>
    <source>
        <strain evidence="14">ATCC 43644 / DSM 9630 / IS1B</strain>
    </source>
</reference>
<comment type="similarity">
    <text evidence="6">In the N-terminal section; belongs to the PRA-CH family.</text>
</comment>
<name>E8QWC0_ISOPI</name>
<proteinExistence type="inferred from homology"/>
<dbReference type="GO" id="GO:0004636">
    <property type="term" value="F:phosphoribosyl-ATP diphosphatase activity"/>
    <property type="evidence" value="ECO:0007669"/>
    <property type="project" value="UniProtKB-EC"/>
</dbReference>
<dbReference type="HAMAP" id="MF_01021">
    <property type="entry name" value="HisI"/>
    <property type="match status" value="1"/>
</dbReference>
<feature type="binding site" evidence="11">
    <location>
        <position position="92"/>
    </location>
    <ligand>
        <name>Zn(2+)</name>
        <dbReference type="ChEBI" id="CHEBI:29105"/>
        <note>ligand shared between dimeric partners</note>
    </ligand>
</feature>
<dbReference type="STRING" id="575540.Isop_0210"/>
<feature type="binding site" evidence="11">
    <location>
        <position position="93"/>
    </location>
    <ligand>
        <name>Mg(2+)</name>
        <dbReference type="ChEBI" id="CHEBI:18420"/>
    </ligand>
</feature>
<dbReference type="InParanoid" id="E8QWC0"/>
<dbReference type="NCBIfam" id="NF000768">
    <property type="entry name" value="PRK00051.1"/>
    <property type="match status" value="1"/>
</dbReference>
<dbReference type="GO" id="GO:0005737">
    <property type="term" value="C:cytoplasm"/>
    <property type="evidence" value="ECO:0007669"/>
    <property type="project" value="UniProtKB-SubCell"/>
</dbReference>
<feature type="domain" description="Phosphoribosyl-AMP cyclohydrolase" evidence="12">
    <location>
        <begin position="44"/>
        <end position="117"/>
    </location>
</feature>
<dbReference type="EC" id="3.5.4.19" evidence="11"/>
<evidence type="ECO:0000256" key="1">
    <source>
        <dbReference type="ARBA" id="ARBA00000024"/>
    </source>
</evidence>
<dbReference type="KEGG" id="ipa:Isop_0210"/>
<comment type="similarity">
    <text evidence="11">Belongs to the PRA-CH family.</text>
</comment>
<evidence type="ECO:0000256" key="7">
    <source>
        <dbReference type="ARBA" id="ARBA00022490"/>
    </source>
</evidence>
<dbReference type="OrthoDB" id="9795769at2"/>
<dbReference type="Proteomes" id="UP000008631">
    <property type="component" value="Chromosome"/>
</dbReference>
<accession>E8QWC0</accession>
<keyword evidence="14" id="KW-1185">Reference proteome</keyword>
<dbReference type="UniPathway" id="UPA00031">
    <property type="reaction ID" value="UER00008"/>
</dbReference>
<evidence type="ECO:0000256" key="10">
    <source>
        <dbReference type="ARBA" id="ARBA00023102"/>
    </source>
</evidence>
<sequence>MSPGNLPPFSDSKAPLRVFDLLKRSHDGLVPTIVQDADTHQILMFAWMNDEALRATLTTGQAHFFSRSRNALWHKGATSGHTQTVVEVRLDCDADVLLVRVRQLGGACHMGYRSCFFRTVAADGRVEIADLPVFQPETVYRPTKNFPP</sequence>
<keyword evidence="11" id="KW-0479">Metal-binding</keyword>
<dbReference type="Pfam" id="PF01502">
    <property type="entry name" value="PRA-CH"/>
    <property type="match status" value="1"/>
</dbReference>
<dbReference type="FunFam" id="3.10.20.810:FF:000001">
    <property type="entry name" value="Histidine biosynthesis bifunctional protein HisIE"/>
    <property type="match status" value="1"/>
</dbReference>
<dbReference type="AlphaFoldDB" id="E8QWC0"/>
<evidence type="ECO:0000256" key="6">
    <source>
        <dbReference type="ARBA" id="ARBA00008299"/>
    </source>
</evidence>
<feature type="binding site" evidence="11">
    <location>
        <position position="95"/>
    </location>
    <ligand>
        <name>Mg(2+)</name>
        <dbReference type="ChEBI" id="CHEBI:18420"/>
    </ligand>
</feature>
<dbReference type="eggNOG" id="COG0139">
    <property type="taxonomic scope" value="Bacteria"/>
</dbReference>
<dbReference type="InterPro" id="IPR002496">
    <property type="entry name" value="PRib_AMP_CycHydrolase_dom"/>
</dbReference>
<evidence type="ECO:0000256" key="9">
    <source>
        <dbReference type="ARBA" id="ARBA00022801"/>
    </source>
</evidence>
<comment type="similarity">
    <text evidence="5">In the C-terminal section; belongs to the PRA-PH family.</text>
</comment>
<dbReference type="HOGENOM" id="CLU_048577_5_0_0"/>
<comment type="subcellular location">
    <subcellularLocation>
        <location evidence="11">Cytoplasm</location>
    </subcellularLocation>
</comment>
<dbReference type="InterPro" id="IPR026660">
    <property type="entry name" value="PRA-CH"/>
</dbReference>
<evidence type="ECO:0000256" key="8">
    <source>
        <dbReference type="ARBA" id="ARBA00022605"/>
    </source>
</evidence>
<dbReference type="EMBL" id="CP002353">
    <property type="protein sequence ID" value="ADV60807.1"/>
    <property type="molecule type" value="Genomic_DNA"/>
</dbReference>
<dbReference type="GO" id="GO:0008270">
    <property type="term" value="F:zinc ion binding"/>
    <property type="evidence" value="ECO:0007669"/>
    <property type="project" value="UniProtKB-UniRule"/>
</dbReference>
<dbReference type="SUPFAM" id="SSF141734">
    <property type="entry name" value="HisI-like"/>
    <property type="match status" value="1"/>
</dbReference>
<evidence type="ECO:0000256" key="11">
    <source>
        <dbReference type="HAMAP-Rule" id="MF_01021"/>
    </source>
</evidence>
<keyword evidence="10 11" id="KW-0368">Histidine biosynthesis</keyword>
<dbReference type="PANTHER" id="PTHR42945:SF1">
    <property type="entry name" value="HISTIDINE BIOSYNTHESIS BIFUNCTIONAL PROTEIN HIS7"/>
    <property type="match status" value="1"/>
</dbReference>
<dbReference type="GO" id="GO:0004635">
    <property type="term" value="F:phosphoribosyl-AMP cyclohydrolase activity"/>
    <property type="evidence" value="ECO:0007669"/>
    <property type="project" value="UniProtKB-UniRule"/>
</dbReference>
<keyword evidence="11" id="KW-0460">Magnesium</keyword>
<comment type="cofactor">
    <cofactor evidence="11">
        <name>Mg(2+)</name>
        <dbReference type="ChEBI" id="CHEBI:18420"/>
    </cofactor>
    <text evidence="11">Binds 1 Mg(2+) ion per subunit.</text>
</comment>
<feature type="binding site" evidence="11">
    <location>
        <position position="108"/>
    </location>
    <ligand>
        <name>Zn(2+)</name>
        <dbReference type="ChEBI" id="CHEBI:29105"/>
        <note>ligand shared between dimeric partners</note>
    </ligand>
</feature>
<comment type="catalytic activity">
    <reaction evidence="1 11">
        <text>1-(5-phospho-beta-D-ribosyl)-5'-AMP + H2O = 1-(5-phospho-beta-D-ribosyl)-5-[(5-phospho-beta-D-ribosylamino)methylideneamino]imidazole-4-carboxamide</text>
        <dbReference type="Rhea" id="RHEA:20049"/>
        <dbReference type="ChEBI" id="CHEBI:15377"/>
        <dbReference type="ChEBI" id="CHEBI:58435"/>
        <dbReference type="ChEBI" id="CHEBI:59457"/>
        <dbReference type="EC" id="3.5.4.19"/>
    </reaction>
</comment>
<dbReference type="InterPro" id="IPR038019">
    <property type="entry name" value="PRib_AMP_CycHydrolase_sf"/>
</dbReference>
<feature type="binding site" evidence="11">
    <location>
        <position position="115"/>
    </location>
    <ligand>
        <name>Zn(2+)</name>
        <dbReference type="ChEBI" id="CHEBI:29105"/>
        <note>ligand shared between dimeric partners</note>
    </ligand>
</feature>
<comment type="pathway">
    <text evidence="4">Amino-acid biosynthesis; L-histidine biosynthesis; L-histidine from 5-phospho-alpha-D-ribose 1-diphosphate: step 2/9.</text>
</comment>
<keyword evidence="8 11" id="KW-0028">Amino-acid biosynthesis</keyword>
<comment type="pathway">
    <text evidence="3 11">Amino-acid biosynthesis; L-histidine biosynthesis; L-histidine from 5-phospho-alpha-D-ribose 1-diphosphate: step 3/9.</text>
</comment>
<dbReference type="Gene3D" id="3.10.20.810">
    <property type="entry name" value="Phosphoribosyl-AMP cyclohydrolase"/>
    <property type="match status" value="1"/>
</dbReference>
<comment type="function">
    <text evidence="11">Catalyzes the hydrolysis of the adenine ring of phosphoribosyl-AMP.</text>
</comment>
<evidence type="ECO:0000313" key="14">
    <source>
        <dbReference type="Proteomes" id="UP000008631"/>
    </source>
</evidence>
<keyword evidence="11" id="KW-0862">Zinc</keyword>
<comment type="cofactor">
    <cofactor evidence="11">
        <name>Zn(2+)</name>
        <dbReference type="ChEBI" id="CHEBI:29105"/>
    </cofactor>
    <text evidence="11">Binds 1 zinc ion per subunit.</text>
</comment>
<comment type="catalytic activity">
    <reaction evidence="2">
        <text>1-(5-phospho-beta-D-ribosyl)-ATP + H2O = 1-(5-phospho-beta-D-ribosyl)-5'-AMP + diphosphate + H(+)</text>
        <dbReference type="Rhea" id="RHEA:22828"/>
        <dbReference type="ChEBI" id="CHEBI:15377"/>
        <dbReference type="ChEBI" id="CHEBI:15378"/>
        <dbReference type="ChEBI" id="CHEBI:33019"/>
        <dbReference type="ChEBI" id="CHEBI:59457"/>
        <dbReference type="ChEBI" id="CHEBI:73183"/>
        <dbReference type="EC" id="3.6.1.31"/>
    </reaction>
</comment>
<dbReference type="GO" id="GO:0000105">
    <property type="term" value="P:L-histidine biosynthetic process"/>
    <property type="evidence" value="ECO:0007669"/>
    <property type="project" value="UniProtKB-UniRule"/>
</dbReference>
<evidence type="ECO:0000256" key="2">
    <source>
        <dbReference type="ARBA" id="ARBA00001460"/>
    </source>
</evidence>
<evidence type="ECO:0000313" key="13">
    <source>
        <dbReference type="EMBL" id="ADV60807.1"/>
    </source>
</evidence>
<evidence type="ECO:0000256" key="4">
    <source>
        <dbReference type="ARBA" id="ARBA00005204"/>
    </source>
</evidence>
<gene>
    <name evidence="11" type="primary">hisI</name>
    <name evidence="13" type="ordered locus">Isop_0210</name>
</gene>
<keyword evidence="9 11" id="KW-0378">Hydrolase</keyword>
<dbReference type="PANTHER" id="PTHR42945">
    <property type="entry name" value="HISTIDINE BIOSYNTHESIS BIFUNCTIONAL PROTEIN"/>
    <property type="match status" value="1"/>
</dbReference>
<keyword evidence="7 11" id="KW-0963">Cytoplasm</keyword>
<dbReference type="GO" id="GO:0000287">
    <property type="term" value="F:magnesium ion binding"/>
    <property type="evidence" value="ECO:0007669"/>
    <property type="project" value="UniProtKB-UniRule"/>
</dbReference>
<organism evidence="13 14">
    <name type="scientific">Isosphaera pallida (strain ATCC 43644 / DSM 9630 / IS1B)</name>
    <dbReference type="NCBI Taxonomy" id="575540"/>
    <lineage>
        <taxon>Bacteria</taxon>
        <taxon>Pseudomonadati</taxon>
        <taxon>Planctomycetota</taxon>
        <taxon>Planctomycetia</taxon>
        <taxon>Isosphaerales</taxon>
        <taxon>Isosphaeraceae</taxon>
        <taxon>Isosphaera</taxon>
    </lineage>
</organism>
<comment type="subunit">
    <text evidence="11">Homodimer.</text>
</comment>